<feature type="compositionally biased region" description="Basic and acidic residues" evidence="1">
    <location>
        <begin position="1"/>
        <end position="16"/>
    </location>
</feature>
<accession>A0ABV8L227</accession>
<dbReference type="RefSeq" id="WP_378547721.1">
    <property type="nucleotide sequence ID" value="NZ_JBHSBA010000003.1"/>
</dbReference>
<feature type="region of interest" description="Disordered" evidence="1">
    <location>
        <begin position="1"/>
        <end position="21"/>
    </location>
</feature>
<evidence type="ECO:0008006" key="4">
    <source>
        <dbReference type="Google" id="ProtNLM"/>
    </source>
</evidence>
<keyword evidence="3" id="KW-1185">Reference proteome</keyword>
<gene>
    <name evidence="2" type="ORF">ACFOW8_08145</name>
</gene>
<evidence type="ECO:0000313" key="2">
    <source>
        <dbReference type="EMBL" id="MFC4124894.1"/>
    </source>
</evidence>
<reference evidence="3" key="1">
    <citation type="journal article" date="2019" name="Int. J. Syst. Evol. Microbiol.">
        <title>The Global Catalogue of Microorganisms (GCM) 10K type strain sequencing project: providing services to taxonomists for standard genome sequencing and annotation.</title>
        <authorList>
            <consortium name="The Broad Institute Genomics Platform"/>
            <consortium name="The Broad Institute Genome Sequencing Center for Infectious Disease"/>
            <person name="Wu L."/>
            <person name="Ma J."/>
        </authorList>
    </citation>
    <scope>NUCLEOTIDE SEQUENCE [LARGE SCALE GENOMIC DNA]</scope>
    <source>
        <strain evidence="3">CGMCC 4.7204</strain>
    </source>
</reference>
<evidence type="ECO:0000256" key="1">
    <source>
        <dbReference type="SAM" id="MobiDB-lite"/>
    </source>
</evidence>
<protein>
    <recommendedName>
        <fullName evidence="4">Cold-inducible protein YdjO</fullName>
    </recommendedName>
</protein>
<organism evidence="2 3">
    <name type="scientific">Nocardia rhizosphaerae</name>
    <dbReference type="NCBI Taxonomy" id="1691571"/>
    <lineage>
        <taxon>Bacteria</taxon>
        <taxon>Bacillati</taxon>
        <taxon>Actinomycetota</taxon>
        <taxon>Actinomycetes</taxon>
        <taxon>Mycobacteriales</taxon>
        <taxon>Nocardiaceae</taxon>
        <taxon>Nocardia</taxon>
    </lineage>
</organism>
<dbReference type="EMBL" id="JBHSBA010000003">
    <property type="protein sequence ID" value="MFC4124894.1"/>
    <property type="molecule type" value="Genomic_DNA"/>
</dbReference>
<proteinExistence type="predicted"/>
<name>A0ABV8L227_9NOCA</name>
<dbReference type="Proteomes" id="UP001595767">
    <property type="component" value="Unassembled WGS sequence"/>
</dbReference>
<sequence>MTRDRYGEPADGHECRNGWLTRPDADEPRPCLICRPHLAKTTNTHDFAEREPSARAAAAIRAEEGR</sequence>
<evidence type="ECO:0000313" key="3">
    <source>
        <dbReference type="Proteomes" id="UP001595767"/>
    </source>
</evidence>
<comment type="caution">
    <text evidence="2">The sequence shown here is derived from an EMBL/GenBank/DDBJ whole genome shotgun (WGS) entry which is preliminary data.</text>
</comment>